<evidence type="ECO:0000313" key="1">
    <source>
        <dbReference type="EMBL" id="EYC34632.1"/>
    </source>
</evidence>
<accession>A0A016W5U0</accession>
<gene>
    <name evidence="1" type="primary">Acey_s0001.g66</name>
    <name evidence="1" type="synonym">Acey-ZK1127.12</name>
    <name evidence="1" type="ORF">Y032_0001g66</name>
</gene>
<dbReference type="AlphaFoldDB" id="A0A016W5U0"/>
<dbReference type="Proteomes" id="UP000024635">
    <property type="component" value="Unassembled WGS sequence"/>
</dbReference>
<organism evidence="1 2">
    <name type="scientific">Ancylostoma ceylanicum</name>
    <dbReference type="NCBI Taxonomy" id="53326"/>
    <lineage>
        <taxon>Eukaryota</taxon>
        <taxon>Metazoa</taxon>
        <taxon>Ecdysozoa</taxon>
        <taxon>Nematoda</taxon>
        <taxon>Chromadorea</taxon>
        <taxon>Rhabditida</taxon>
        <taxon>Rhabditina</taxon>
        <taxon>Rhabditomorpha</taxon>
        <taxon>Strongyloidea</taxon>
        <taxon>Ancylostomatidae</taxon>
        <taxon>Ancylostomatinae</taxon>
        <taxon>Ancylostoma</taxon>
    </lineage>
</organism>
<reference evidence="2" key="1">
    <citation type="journal article" date="2015" name="Nat. Genet.">
        <title>The genome and transcriptome of the zoonotic hookworm Ancylostoma ceylanicum identify infection-specific gene families.</title>
        <authorList>
            <person name="Schwarz E.M."/>
            <person name="Hu Y."/>
            <person name="Antoshechkin I."/>
            <person name="Miller M.M."/>
            <person name="Sternberg P.W."/>
            <person name="Aroian R.V."/>
        </authorList>
    </citation>
    <scope>NUCLEOTIDE SEQUENCE</scope>
    <source>
        <strain evidence="2">HY135</strain>
    </source>
</reference>
<dbReference type="EMBL" id="JARK01001337">
    <property type="protein sequence ID" value="EYC34632.1"/>
    <property type="molecule type" value="Genomic_DNA"/>
</dbReference>
<sequence length="250" mass="29037">MAFGLLMSDDVWRFFVDEVDSEKARVATAKLMLKDWEWTWLSQVDALPREEMDLSNPFSPALEFKLRHDEYWIVMRPGLGFPDKPPTVNCAYQQGFSFDWYSGDDSDGQPSTLSDLVQSYREYCELLDLTISQLKLLENDITTLVGYSLDEDNSECFRVRMRLKGTEDEILTINVDWRNPLEFPSFLSSTDENRFANLDCEMWNSNDDLHINIRRILGELPEVQDVLQASEQEDPEFMKNRGACLLCVRG</sequence>
<dbReference type="OrthoDB" id="5788704at2759"/>
<keyword evidence="2" id="KW-1185">Reference proteome</keyword>
<comment type="caution">
    <text evidence="1">The sequence shown here is derived from an EMBL/GenBank/DDBJ whole genome shotgun (WGS) entry which is preliminary data.</text>
</comment>
<evidence type="ECO:0000313" key="2">
    <source>
        <dbReference type="Proteomes" id="UP000024635"/>
    </source>
</evidence>
<protein>
    <submittedName>
        <fullName evidence="1">Uncharacterized protein</fullName>
    </submittedName>
</protein>
<name>A0A016W5U0_9BILA</name>
<proteinExistence type="predicted"/>